<accession>A4TXA6</accession>
<evidence type="ECO:0008006" key="2">
    <source>
        <dbReference type="Google" id="ProtNLM"/>
    </source>
</evidence>
<dbReference type="InterPro" id="IPR041881">
    <property type="entry name" value="PqqD_sf"/>
</dbReference>
<name>A4TXA6_9PROT</name>
<dbReference type="AlphaFoldDB" id="A4TXA6"/>
<dbReference type="Pfam" id="PF05402">
    <property type="entry name" value="PqqD"/>
    <property type="match status" value="1"/>
</dbReference>
<reference evidence="1" key="1">
    <citation type="journal article" date="2007" name="J. Bacteriol.">
        <title>Comparative genome analysis of four magnetotactic bacteria reveals a complex set of group-specific genes implicated in magnetosome biomineralization and function.</title>
        <authorList>
            <person name="Richter M."/>
            <person name="Kube M."/>
            <person name="Bazylinski D.A."/>
            <person name="Lombardot T."/>
            <person name="Gloeckner F.O."/>
            <person name="Reinhardt R."/>
            <person name="Schueler D."/>
        </authorList>
    </citation>
    <scope>NUCLEOTIDE SEQUENCE</scope>
    <source>
        <strain evidence="1">MSR-1</strain>
    </source>
</reference>
<dbReference type="EMBL" id="CU459003">
    <property type="protein sequence ID" value="CAM75263.1"/>
    <property type="molecule type" value="Genomic_DNA"/>
</dbReference>
<gene>
    <name evidence="1" type="ORF">MGR_3524</name>
</gene>
<protein>
    <recommendedName>
        <fullName evidence="2">Coenzyme PQQ synthesis protein D (PqqD)</fullName>
    </recommendedName>
</protein>
<evidence type="ECO:0000313" key="1">
    <source>
        <dbReference type="EMBL" id="CAM75263.1"/>
    </source>
</evidence>
<proteinExistence type="predicted"/>
<sequence>MPTVTPHSIVDQATGPLAVEVSGEVVLMSLERGHYYGLDDIGSHIWSQVAQPVRVADLVARLAADYDGDPAVIESDVLDLLNRLLDHGLLELRTPPPAG</sequence>
<dbReference type="Gene3D" id="1.10.10.1150">
    <property type="entry name" value="Coenzyme PQQ synthesis protein D (PqqD)"/>
    <property type="match status" value="1"/>
</dbReference>
<organism evidence="1">
    <name type="scientific">Magnetospirillum gryphiswaldense</name>
    <dbReference type="NCBI Taxonomy" id="55518"/>
    <lineage>
        <taxon>Bacteria</taxon>
        <taxon>Pseudomonadati</taxon>
        <taxon>Pseudomonadota</taxon>
        <taxon>Alphaproteobacteria</taxon>
        <taxon>Rhodospirillales</taxon>
        <taxon>Rhodospirillaceae</taxon>
        <taxon>Magnetospirillum</taxon>
    </lineage>
</organism>
<dbReference type="RefSeq" id="WP_024078871.1">
    <property type="nucleotide sequence ID" value="NZ_CP027527.1"/>
</dbReference>
<dbReference type="InterPro" id="IPR008792">
    <property type="entry name" value="PQQD"/>
</dbReference>